<dbReference type="GO" id="GO:0016102">
    <property type="term" value="P:diterpenoid biosynthetic process"/>
    <property type="evidence" value="ECO:0007669"/>
    <property type="project" value="InterPro"/>
</dbReference>
<dbReference type="FunFam" id="1.10.600.10:FF:000007">
    <property type="entry name" value="Isoprene synthase, chloroplastic"/>
    <property type="match status" value="1"/>
</dbReference>
<gene>
    <name evidence="9" type="ORF">D5086_0000097130</name>
</gene>
<feature type="domain" description="Terpene synthase N-terminal" evidence="7">
    <location>
        <begin position="22"/>
        <end position="196"/>
    </location>
</feature>
<dbReference type="SFLD" id="SFLDG01019">
    <property type="entry name" value="Terpene_Cyclase_Like_1_C_Termi"/>
    <property type="match status" value="1"/>
</dbReference>
<dbReference type="Pfam" id="PF03936">
    <property type="entry name" value="Terpene_synth_C"/>
    <property type="match status" value="1"/>
</dbReference>
<evidence type="ECO:0000256" key="4">
    <source>
        <dbReference type="ARBA" id="ARBA00023239"/>
    </source>
</evidence>
<dbReference type="GO" id="GO:0034009">
    <property type="term" value="F:isoprene synthase activity"/>
    <property type="evidence" value="ECO:0007669"/>
    <property type="project" value="UniProtKB-EC"/>
</dbReference>
<dbReference type="GO" id="GO:0000287">
    <property type="term" value="F:magnesium ion binding"/>
    <property type="evidence" value="ECO:0007669"/>
    <property type="project" value="InterPro"/>
</dbReference>
<evidence type="ECO:0000256" key="6">
    <source>
        <dbReference type="ARBA" id="ARBA00067923"/>
    </source>
</evidence>
<keyword evidence="3" id="KW-0460">Magnesium</keyword>
<sequence>MALQESTPKAQFRRTAEFHPSVWGDYFINKAPCDEMLFSAWIKEIEVLKEEVRTMLTSATLKPSEKLKLMDVVLRLGIGYHFEGEFNGIIEHAYNTYHDNSFDDDLFTVALRFRLLREYGYNVSSDIFNEFKDGKGNFKDNLIDDVEGLLSLYEASVLGGHGEETLDKALSFCKTHLESAVAHLVSPLADKVSRALKRPLLKGVPKHEQWHHILIYQQDEACPGAVLRLAKLDFNVLQKCYQDELRIISRWWIDLDFATKLPFARDRVIECFFWGLGAFLEPQFVLARRFITKVLILLSILDDIYDVHGTIEELELFTEKIERWDTSMEDLPDYMKLFFEALIGFFDEIEQETAKEGRPYCVHYSREMVYMFLIHSMFRELAFVRISDKENQTNLLVAWICGMAETGSKEAFEWMSKNPKIVVASSDIGRLMDDITSHEFEQERGHVASAVECCMKQYGVSKEEAYDMLRKMVESDWKDINEELLKPSTVPRQILILMLNLARIIDVLYKDHDGYTEARSATKELLTAFLVDPLPVVA</sequence>
<dbReference type="STRING" id="43335.A0A4U5QEU0"/>
<feature type="domain" description="Terpene synthase metal-binding" evidence="8">
    <location>
        <begin position="254"/>
        <end position="479"/>
    </location>
</feature>
<name>A0A4U5QEU0_POPAL</name>
<dbReference type="Gene3D" id="1.50.10.130">
    <property type="entry name" value="Terpene synthase, N-terminal domain"/>
    <property type="match status" value="1"/>
</dbReference>
<dbReference type="CDD" id="cd00684">
    <property type="entry name" value="Terpene_cyclase_plant_C1"/>
    <property type="match status" value="1"/>
</dbReference>
<dbReference type="SUPFAM" id="SSF48239">
    <property type="entry name" value="Terpenoid cyclases/Protein prenyltransferases"/>
    <property type="match status" value="1"/>
</dbReference>
<dbReference type="Pfam" id="PF01397">
    <property type="entry name" value="Terpene_synth"/>
    <property type="match status" value="1"/>
</dbReference>
<evidence type="ECO:0000256" key="3">
    <source>
        <dbReference type="ARBA" id="ARBA00022842"/>
    </source>
</evidence>
<dbReference type="GO" id="GO:0120251">
    <property type="term" value="P:hydrocarbon biosynthetic process"/>
    <property type="evidence" value="ECO:0007669"/>
    <property type="project" value="UniProtKB-ARBA"/>
</dbReference>
<dbReference type="InterPro" id="IPR008949">
    <property type="entry name" value="Isoprenoid_synthase_dom_sf"/>
</dbReference>
<dbReference type="PANTHER" id="PTHR31225:SF113">
    <property type="entry name" value="TERPENE SYNTHASE 3-RELATED"/>
    <property type="match status" value="1"/>
</dbReference>
<organism evidence="9">
    <name type="scientific">Populus alba</name>
    <name type="common">White poplar</name>
    <dbReference type="NCBI Taxonomy" id="43335"/>
    <lineage>
        <taxon>Eukaryota</taxon>
        <taxon>Viridiplantae</taxon>
        <taxon>Streptophyta</taxon>
        <taxon>Embryophyta</taxon>
        <taxon>Tracheophyta</taxon>
        <taxon>Spermatophyta</taxon>
        <taxon>Magnoliopsida</taxon>
        <taxon>eudicotyledons</taxon>
        <taxon>Gunneridae</taxon>
        <taxon>Pentapetalae</taxon>
        <taxon>rosids</taxon>
        <taxon>fabids</taxon>
        <taxon>Malpighiales</taxon>
        <taxon>Salicaceae</taxon>
        <taxon>Saliceae</taxon>
        <taxon>Populus</taxon>
    </lineage>
</organism>
<dbReference type="PANTHER" id="PTHR31225">
    <property type="entry name" value="OS04G0344100 PROTEIN-RELATED"/>
    <property type="match status" value="1"/>
</dbReference>
<keyword evidence="4" id="KW-0456">Lyase</keyword>
<dbReference type="EC" id="4.2.3.27" evidence="5"/>
<dbReference type="FunFam" id="1.50.10.130:FF:000001">
    <property type="entry name" value="Isoprene synthase, chloroplastic"/>
    <property type="match status" value="1"/>
</dbReference>
<accession>A0A4U5QEU0</accession>
<dbReference type="InterPro" id="IPR008930">
    <property type="entry name" value="Terpenoid_cyclase/PrenylTrfase"/>
</dbReference>
<evidence type="ECO:0000259" key="8">
    <source>
        <dbReference type="Pfam" id="PF03936"/>
    </source>
</evidence>
<dbReference type="InterPro" id="IPR005630">
    <property type="entry name" value="Terpene_synthase_metal-bd"/>
</dbReference>
<comment type="caution">
    <text evidence="9">The sequence shown here is derived from an EMBL/GenBank/DDBJ whole genome shotgun (WGS) entry which is preliminary data.</text>
</comment>
<evidence type="ECO:0000313" key="9">
    <source>
        <dbReference type="EMBL" id="TKS09070.1"/>
    </source>
</evidence>
<dbReference type="InterPro" id="IPR034741">
    <property type="entry name" value="Terpene_cyclase-like_1_C"/>
</dbReference>
<keyword evidence="2" id="KW-0479">Metal-binding</keyword>
<dbReference type="SFLD" id="SFLDS00005">
    <property type="entry name" value="Isoprenoid_Synthase_Type_I"/>
    <property type="match status" value="1"/>
</dbReference>
<evidence type="ECO:0000256" key="2">
    <source>
        <dbReference type="ARBA" id="ARBA00022723"/>
    </source>
</evidence>
<evidence type="ECO:0000259" key="7">
    <source>
        <dbReference type="Pfam" id="PF01397"/>
    </source>
</evidence>
<protein>
    <recommendedName>
        <fullName evidence="6">Isoprene synthase, chloroplastic</fullName>
        <ecNumber evidence="5">4.2.3.27</ecNumber>
    </recommendedName>
</protein>
<dbReference type="InterPro" id="IPR050148">
    <property type="entry name" value="Terpene_synthase-like"/>
</dbReference>
<comment type="cofactor">
    <cofactor evidence="1">
        <name>Mg(2+)</name>
        <dbReference type="ChEBI" id="CHEBI:18420"/>
    </cofactor>
</comment>
<reference evidence="9" key="1">
    <citation type="submission" date="2018-10" db="EMBL/GenBank/DDBJ databases">
        <title>Population genomic analysis revealed the cold adaptation of white poplar.</title>
        <authorList>
            <person name="Liu Y.-J."/>
        </authorList>
    </citation>
    <scope>NUCLEOTIDE SEQUENCE [LARGE SCALE GENOMIC DNA]</scope>
    <source>
        <strain evidence="9">PAL-ZL1</strain>
    </source>
</reference>
<dbReference type="Gene3D" id="1.10.600.10">
    <property type="entry name" value="Farnesyl Diphosphate Synthase"/>
    <property type="match status" value="1"/>
</dbReference>
<dbReference type="InterPro" id="IPR036965">
    <property type="entry name" value="Terpene_synth_N_sf"/>
</dbReference>
<proteinExistence type="predicted"/>
<dbReference type="SUPFAM" id="SSF48576">
    <property type="entry name" value="Terpenoid synthases"/>
    <property type="match status" value="1"/>
</dbReference>
<evidence type="ECO:0000256" key="1">
    <source>
        <dbReference type="ARBA" id="ARBA00001946"/>
    </source>
</evidence>
<dbReference type="InterPro" id="IPR001906">
    <property type="entry name" value="Terpene_synth_N"/>
</dbReference>
<dbReference type="EMBL" id="RCHU01000286">
    <property type="protein sequence ID" value="TKS09070.1"/>
    <property type="molecule type" value="Genomic_DNA"/>
</dbReference>
<evidence type="ECO:0000256" key="5">
    <source>
        <dbReference type="ARBA" id="ARBA00066664"/>
    </source>
</evidence>
<dbReference type="AlphaFoldDB" id="A0A4U5QEU0"/>
<dbReference type="InterPro" id="IPR044814">
    <property type="entry name" value="Terpene_cyclase_plant_C1"/>
</dbReference>